<reference evidence="3" key="1">
    <citation type="journal article" date="2019" name="Int J Environ Res Public Health">
        <title>Characterization of Chromosome-Mediated BlaOXA-894 in Shewanella xiamenensis Isolated from Pig Wastewater.</title>
        <authorList>
            <person name="Zou H."/>
            <person name="Zhou Z."/>
            <person name="Xia H."/>
            <person name="Zhao Q."/>
            <person name="Li X."/>
        </authorList>
    </citation>
    <scope>NUCLEOTIDE SEQUENCE</scope>
    <source>
        <strain evidence="3">2015oxa</strain>
    </source>
</reference>
<dbReference type="Pfam" id="PF04170">
    <property type="entry name" value="NlpE"/>
    <property type="match status" value="1"/>
</dbReference>
<sequence length="150" mass="16459">MNMQRPLFTIALVAIMATACSDPQHATDQNSTANTETQKTIPLGDTSQNALDWPGMYEGVLPCASCEGIQTTLTLLADNSFELKSIYLGKDESIFKVAGKFDWDDKGSKITLSDGSKYLVGENQLFMLDNEGNRISGELAEHYILKKKGM</sequence>
<evidence type="ECO:0000256" key="1">
    <source>
        <dbReference type="SAM" id="MobiDB-lite"/>
    </source>
</evidence>
<name>A0AAW6QTU5_9GAMM</name>
<comment type="caution">
    <text evidence="3">The sequence shown here is derived from an EMBL/GenBank/DDBJ whole genome shotgun (WGS) entry which is preliminary data.</text>
</comment>
<proteinExistence type="predicted"/>
<organism evidence="3">
    <name type="scientific">Shewanella xiamenensis</name>
    <dbReference type="NCBI Taxonomy" id="332186"/>
    <lineage>
        <taxon>Bacteria</taxon>
        <taxon>Pseudomonadati</taxon>
        <taxon>Pseudomonadota</taxon>
        <taxon>Gammaproteobacteria</taxon>
        <taxon>Alteromonadales</taxon>
        <taxon>Shewanellaceae</taxon>
        <taxon>Shewanella</taxon>
    </lineage>
</organism>
<keyword evidence="2" id="KW-0732">Signal</keyword>
<feature type="signal peptide" evidence="2">
    <location>
        <begin position="1"/>
        <end position="26"/>
    </location>
</feature>
<dbReference type="EMBL" id="SUNE01000002">
    <property type="protein sequence ID" value="MDG5899103.1"/>
    <property type="molecule type" value="Genomic_DNA"/>
</dbReference>
<evidence type="ECO:0000313" key="3">
    <source>
        <dbReference type="EMBL" id="MDG5899103.1"/>
    </source>
</evidence>
<dbReference type="AlphaFoldDB" id="A0AAW6QTU5"/>
<dbReference type="PROSITE" id="PS51257">
    <property type="entry name" value="PROKAR_LIPOPROTEIN"/>
    <property type="match status" value="1"/>
</dbReference>
<dbReference type="InterPro" id="IPR007298">
    <property type="entry name" value="Cu-R_lipoprotein_NlpE"/>
</dbReference>
<dbReference type="Gene3D" id="2.40.128.640">
    <property type="match status" value="1"/>
</dbReference>
<feature type="chain" id="PRO_5043352886" evidence="2">
    <location>
        <begin position="27"/>
        <end position="150"/>
    </location>
</feature>
<feature type="region of interest" description="Disordered" evidence="1">
    <location>
        <begin position="24"/>
        <end position="45"/>
    </location>
</feature>
<reference evidence="3" key="2">
    <citation type="submission" date="2019-04" db="EMBL/GenBank/DDBJ databases">
        <authorList>
            <person name="Zou H."/>
        </authorList>
    </citation>
    <scope>NUCLEOTIDE SEQUENCE</scope>
    <source>
        <strain evidence="3">2015oxa</strain>
    </source>
</reference>
<evidence type="ECO:0000256" key="2">
    <source>
        <dbReference type="SAM" id="SignalP"/>
    </source>
</evidence>
<accession>A0AAW6QTU5</accession>
<gene>
    <name evidence="3" type="ORF">E2650_04150</name>
</gene>
<dbReference type="Proteomes" id="UP001152518">
    <property type="component" value="Unassembled WGS sequence"/>
</dbReference>
<protein>
    <submittedName>
        <fullName evidence="3">Copper resistance protein NlpE</fullName>
    </submittedName>
</protein>